<protein>
    <submittedName>
        <fullName evidence="6">Transcriptional regulator</fullName>
    </submittedName>
</protein>
<gene>
    <name evidence="6" type="ORF">BN1232_05017</name>
</gene>
<dbReference type="AlphaFoldDB" id="A0A0E4CQC3"/>
<reference evidence="6 7" key="1">
    <citation type="submission" date="2015-03" db="EMBL/GenBank/DDBJ databases">
        <authorList>
            <person name="Urmite Genomes"/>
        </authorList>
    </citation>
    <scope>NUCLEOTIDE SEQUENCE [LARGE SCALE GENOMIC DNA]</scope>
    <source>
        <strain evidence="6 7">CSUR P1491</strain>
    </source>
</reference>
<dbReference type="GO" id="GO:0000976">
    <property type="term" value="F:transcription cis-regulatory region binding"/>
    <property type="evidence" value="ECO:0007669"/>
    <property type="project" value="TreeGrafter"/>
</dbReference>
<evidence type="ECO:0000256" key="1">
    <source>
        <dbReference type="ARBA" id="ARBA00023015"/>
    </source>
</evidence>
<dbReference type="Gene3D" id="1.10.10.60">
    <property type="entry name" value="Homeodomain-like"/>
    <property type="match status" value="1"/>
</dbReference>
<dbReference type="Pfam" id="PF00440">
    <property type="entry name" value="TetR_N"/>
    <property type="match status" value="1"/>
</dbReference>
<keyword evidence="2 4" id="KW-0238">DNA-binding</keyword>
<dbReference type="InterPro" id="IPR001647">
    <property type="entry name" value="HTH_TetR"/>
</dbReference>
<sequence>MYISVVTTTRRGRPTQAEAKKLQHKLRNAAVATFVTHGYDGTSMDAIAKAAGITRRTLYARYPDKRAVFLDVIPWALTRRMEREDTAEFVDGDLRAALVAVGRAGLARAIDPDIVRLKRIAMNESARFPEFAVSAHSMTWSARHRQVMDLLRHYQAAGAIEIDDLELAAGHFIAAVEHLPARLADSGIYRSPEEEERHLQHAVDLFLRGILRRD</sequence>
<feature type="domain" description="HTH tetR-type" evidence="5">
    <location>
        <begin position="20"/>
        <end position="80"/>
    </location>
</feature>
<dbReference type="PANTHER" id="PTHR30055">
    <property type="entry name" value="HTH-TYPE TRANSCRIPTIONAL REGULATOR RUTR"/>
    <property type="match status" value="1"/>
</dbReference>
<dbReference type="STRING" id="141349.BN1232_05017"/>
<evidence type="ECO:0000256" key="2">
    <source>
        <dbReference type="ARBA" id="ARBA00023125"/>
    </source>
</evidence>
<dbReference type="EMBL" id="CTEE01000001">
    <property type="protein sequence ID" value="CQD20718.1"/>
    <property type="molecule type" value="Genomic_DNA"/>
</dbReference>
<evidence type="ECO:0000256" key="4">
    <source>
        <dbReference type="PROSITE-ProRule" id="PRU00335"/>
    </source>
</evidence>
<dbReference type="Proteomes" id="UP000199251">
    <property type="component" value="Unassembled WGS sequence"/>
</dbReference>
<evidence type="ECO:0000256" key="3">
    <source>
        <dbReference type="ARBA" id="ARBA00023163"/>
    </source>
</evidence>
<dbReference type="PRINTS" id="PR00455">
    <property type="entry name" value="HTHTETR"/>
</dbReference>
<organism evidence="6 7">
    <name type="scientific">Mycobacterium lentiflavum</name>
    <dbReference type="NCBI Taxonomy" id="141349"/>
    <lineage>
        <taxon>Bacteria</taxon>
        <taxon>Bacillati</taxon>
        <taxon>Actinomycetota</taxon>
        <taxon>Actinomycetes</taxon>
        <taxon>Mycobacteriales</taxon>
        <taxon>Mycobacteriaceae</taxon>
        <taxon>Mycobacterium</taxon>
        <taxon>Mycobacterium simiae complex</taxon>
    </lineage>
</organism>
<feature type="DNA-binding region" description="H-T-H motif" evidence="4">
    <location>
        <begin position="43"/>
        <end position="62"/>
    </location>
</feature>
<dbReference type="InterPro" id="IPR050109">
    <property type="entry name" value="HTH-type_TetR-like_transc_reg"/>
</dbReference>
<dbReference type="PANTHER" id="PTHR30055:SF234">
    <property type="entry name" value="HTH-TYPE TRANSCRIPTIONAL REGULATOR BETI"/>
    <property type="match status" value="1"/>
</dbReference>
<dbReference type="InterPro" id="IPR009057">
    <property type="entry name" value="Homeodomain-like_sf"/>
</dbReference>
<dbReference type="InterPro" id="IPR036271">
    <property type="entry name" value="Tet_transcr_reg_TetR-rel_C_sf"/>
</dbReference>
<dbReference type="GO" id="GO:0003700">
    <property type="term" value="F:DNA-binding transcription factor activity"/>
    <property type="evidence" value="ECO:0007669"/>
    <property type="project" value="TreeGrafter"/>
</dbReference>
<dbReference type="Pfam" id="PF14246">
    <property type="entry name" value="TetR_C_7"/>
    <property type="match status" value="1"/>
</dbReference>
<dbReference type="SUPFAM" id="SSF46689">
    <property type="entry name" value="Homeodomain-like"/>
    <property type="match status" value="1"/>
</dbReference>
<evidence type="ECO:0000313" key="7">
    <source>
        <dbReference type="Proteomes" id="UP000199251"/>
    </source>
</evidence>
<evidence type="ECO:0000313" key="6">
    <source>
        <dbReference type="EMBL" id="CQD20718.1"/>
    </source>
</evidence>
<accession>A0A0E4CQC3</accession>
<name>A0A0E4CQC3_MYCLN</name>
<dbReference type="OrthoDB" id="7186128at2"/>
<proteinExistence type="predicted"/>
<dbReference type="PROSITE" id="PS50977">
    <property type="entry name" value="HTH_TETR_2"/>
    <property type="match status" value="1"/>
</dbReference>
<dbReference type="SUPFAM" id="SSF48498">
    <property type="entry name" value="Tetracyclin repressor-like, C-terminal domain"/>
    <property type="match status" value="1"/>
</dbReference>
<dbReference type="InterPro" id="IPR039536">
    <property type="entry name" value="TetR_C_Proteobacteria"/>
</dbReference>
<keyword evidence="1" id="KW-0805">Transcription regulation</keyword>
<dbReference type="RefSeq" id="WP_090606536.1">
    <property type="nucleotide sequence ID" value="NZ_CTEE01000001.1"/>
</dbReference>
<dbReference type="Gene3D" id="1.10.357.10">
    <property type="entry name" value="Tetracycline Repressor, domain 2"/>
    <property type="match status" value="1"/>
</dbReference>
<keyword evidence="3" id="KW-0804">Transcription</keyword>
<evidence type="ECO:0000259" key="5">
    <source>
        <dbReference type="PROSITE" id="PS50977"/>
    </source>
</evidence>